<dbReference type="Pfam" id="PF02668">
    <property type="entry name" value="TauD"/>
    <property type="match status" value="1"/>
</dbReference>
<evidence type="ECO:0000259" key="4">
    <source>
        <dbReference type="Pfam" id="PF02668"/>
    </source>
</evidence>
<dbReference type="Proteomes" id="UP000277145">
    <property type="component" value="Unassembled WGS sequence"/>
</dbReference>
<evidence type="ECO:0000313" key="5">
    <source>
        <dbReference type="EMBL" id="RJY27210.1"/>
    </source>
</evidence>
<name>A0A3A6UUV5_LEGPN</name>
<reference evidence="5 6" key="1">
    <citation type="submission" date="2018-08" db="EMBL/GenBank/DDBJ databases">
        <title>Genome Sequences of Legionella pneumophila subsp. pneumophila Isolates, Recovered from a Drinking Water System in a Large Builging.</title>
        <authorList>
            <person name="Gomez-Alvarez V."/>
            <person name="Boczek L."/>
            <person name="King D."/>
            <person name="Pemberton A."/>
            <person name="Pfaller S."/>
            <person name="Rodgers M."/>
            <person name="Santodomingo J."/>
            <person name="Revetta R."/>
        </authorList>
    </citation>
    <scope>NUCLEOTIDE SEQUENCE [LARGE SCALE GENOMIC DNA]</scope>
    <source>
        <strain evidence="5 6">L01C.1</strain>
    </source>
</reference>
<dbReference type="GO" id="GO:0017000">
    <property type="term" value="P:antibiotic biosynthetic process"/>
    <property type="evidence" value="ECO:0007669"/>
    <property type="project" value="UniProtKB-KW"/>
</dbReference>
<protein>
    <submittedName>
        <fullName evidence="5">TauD/TfdA family dioxygenase</fullName>
    </submittedName>
</protein>
<comment type="cofactor">
    <cofactor evidence="1">
        <name>Fe(2+)</name>
        <dbReference type="ChEBI" id="CHEBI:29033"/>
    </cofactor>
</comment>
<evidence type="ECO:0000256" key="3">
    <source>
        <dbReference type="ARBA" id="ARBA00023194"/>
    </source>
</evidence>
<dbReference type="InterPro" id="IPR042098">
    <property type="entry name" value="TauD-like_sf"/>
</dbReference>
<dbReference type="EMBL" id="QWDR01000003">
    <property type="protein sequence ID" value="RJY27210.1"/>
    <property type="molecule type" value="Genomic_DNA"/>
</dbReference>
<keyword evidence="2" id="KW-0560">Oxidoreductase</keyword>
<comment type="caution">
    <text evidence="5">The sequence shown here is derived from an EMBL/GenBank/DDBJ whole genome shotgun (WGS) entry which is preliminary data.</text>
</comment>
<keyword evidence="3" id="KW-0045">Antibiotic biosynthesis</keyword>
<keyword evidence="5" id="KW-0223">Dioxygenase</keyword>
<gene>
    <name evidence="5" type="ORF">D1H98_13275</name>
</gene>
<dbReference type="AlphaFoldDB" id="A0A3A6UUV5"/>
<dbReference type="PANTHER" id="PTHR10696">
    <property type="entry name" value="GAMMA-BUTYROBETAINE HYDROXYLASE-RELATED"/>
    <property type="match status" value="1"/>
</dbReference>
<evidence type="ECO:0000313" key="6">
    <source>
        <dbReference type="Proteomes" id="UP000277145"/>
    </source>
</evidence>
<sequence>MSVRNFMAYHQLSYTFLNHQKLPLIIQPQAKAEGNIDFLKQFLKEENALFKEQLLNYGAIILRGFYVNTAEQFLEVIQSSDLGPNYSYDFCPIPRTQIRENIYTSINIHPSFNLALHNEKSYDQDFPSHIFFNCIHAPQTGGDTALADGNKIWFSLPKLLQKKLQSKGILYRRHYYGSGIQYKIIRSIGKNSGCMTWMERFQTDDQNKVEVMLQKMGVQFRWIQGNGLIIEQLLPACRNHPISGKLVWFNQSNHANHYYNGTSDYIKSKINNTFSRFILLHKYFHPYIAFYGDGEPLSKQEADCINSAIQKNTVSTAWQPGDVMIVDNFSCLHGKTPHTGNRLILVGLTKYFD</sequence>
<accession>A0A3A6UUV5</accession>
<dbReference type="InterPro" id="IPR050411">
    <property type="entry name" value="AlphaKG_dependent_hydroxylases"/>
</dbReference>
<dbReference type="SUPFAM" id="SSF51197">
    <property type="entry name" value="Clavaminate synthase-like"/>
    <property type="match status" value="1"/>
</dbReference>
<proteinExistence type="predicted"/>
<evidence type="ECO:0000256" key="2">
    <source>
        <dbReference type="ARBA" id="ARBA00023002"/>
    </source>
</evidence>
<dbReference type="GO" id="GO:0016706">
    <property type="term" value="F:2-oxoglutarate-dependent dioxygenase activity"/>
    <property type="evidence" value="ECO:0007669"/>
    <property type="project" value="UniProtKB-ARBA"/>
</dbReference>
<dbReference type="Gene3D" id="3.60.130.10">
    <property type="entry name" value="Clavaminate synthase-like"/>
    <property type="match status" value="1"/>
</dbReference>
<evidence type="ECO:0000256" key="1">
    <source>
        <dbReference type="ARBA" id="ARBA00001954"/>
    </source>
</evidence>
<dbReference type="PANTHER" id="PTHR10696:SF56">
    <property type="entry name" value="TAUD_TFDA-LIKE DOMAIN-CONTAINING PROTEIN"/>
    <property type="match status" value="1"/>
</dbReference>
<dbReference type="InterPro" id="IPR003819">
    <property type="entry name" value="TauD/TfdA-like"/>
</dbReference>
<feature type="domain" description="TauD/TfdA-like" evidence="4">
    <location>
        <begin position="29"/>
        <end position="347"/>
    </location>
</feature>
<organism evidence="5 6">
    <name type="scientific">Legionella pneumophila subsp. pneumophila</name>
    <dbReference type="NCBI Taxonomy" id="91891"/>
    <lineage>
        <taxon>Bacteria</taxon>
        <taxon>Pseudomonadati</taxon>
        <taxon>Pseudomonadota</taxon>
        <taxon>Gammaproteobacteria</taxon>
        <taxon>Legionellales</taxon>
        <taxon>Legionellaceae</taxon>
        <taxon>Legionella</taxon>
    </lineage>
</organism>